<keyword evidence="2" id="KW-0614">Plasmid</keyword>
<accession>A0AAU9D6L2</accession>
<dbReference type="AlphaFoldDB" id="A0AAU9D6L2"/>
<dbReference type="KEGG" id="fax:FUAX_54590"/>
<protein>
    <recommendedName>
        <fullName evidence="1">DUF6896 domain-containing protein</fullName>
    </recommendedName>
</protein>
<feature type="domain" description="DUF6896" evidence="1">
    <location>
        <begin position="88"/>
        <end position="219"/>
    </location>
</feature>
<evidence type="ECO:0000313" key="2">
    <source>
        <dbReference type="EMBL" id="BDD13027.1"/>
    </source>
</evidence>
<keyword evidence="3" id="KW-1185">Reference proteome</keyword>
<evidence type="ECO:0000259" key="1">
    <source>
        <dbReference type="Pfam" id="PF21837"/>
    </source>
</evidence>
<evidence type="ECO:0000313" key="3">
    <source>
        <dbReference type="Proteomes" id="UP001348817"/>
    </source>
</evidence>
<reference evidence="2 3" key="1">
    <citation type="submission" date="2021-12" db="EMBL/GenBank/DDBJ databases">
        <title>Genome sequencing of bacteria with rrn-lacking chromosome and rrn-plasmid.</title>
        <authorList>
            <person name="Anda M."/>
            <person name="Iwasaki W."/>
        </authorList>
    </citation>
    <scope>NUCLEOTIDE SEQUENCE [LARGE SCALE GENOMIC DNA]</scope>
    <source>
        <strain evidence="2 3">DSM 100852</strain>
        <plasmid evidence="2 3">pFA10</plasmid>
    </source>
</reference>
<dbReference type="InterPro" id="IPR054191">
    <property type="entry name" value="DUF6896"/>
</dbReference>
<name>A0AAU9D6L2_9BACT</name>
<proteinExistence type="predicted"/>
<dbReference type="EMBL" id="AP025324">
    <property type="protein sequence ID" value="BDD13027.1"/>
    <property type="molecule type" value="Genomic_DNA"/>
</dbReference>
<sequence>MSEIFDNPARPVTTVTTPLSEAQLIELITREGECYLKTPGHHYTDAFIDRIDEQFPALAINQINYLNLLMVSPCVHVDEVIRLKKEILSALSDFHRTAHKLMYRLCDQYNLEPGNQPHVHQLKRNSHKQRGPLGTDWTFFLHGTSCAFENKITGQFLDVKICHKTQYGVIDNYFLRRFIETTPTHDKVSKLIAGKSQNMHKILSTFKRMGYLIEEVDAFGNYQLLYLTEKSDYAL</sequence>
<gene>
    <name evidence="2" type="ORF">FUAX_54590</name>
</gene>
<dbReference type="RefSeq" id="WP_338396242.1">
    <property type="nucleotide sequence ID" value="NZ_AP025324.1"/>
</dbReference>
<organism evidence="2 3">
    <name type="scientific">Fulvitalea axinellae</name>
    <dbReference type="NCBI Taxonomy" id="1182444"/>
    <lineage>
        <taxon>Bacteria</taxon>
        <taxon>Pseudomonadati</taxon>
        <taxon>Bacteroidota</taxon>
        <taxon>Cytophagia</taxon>
        <taxon>Cytophagales</taxon>
        <taxon>Persicobacteraceae</taxon>
        <taxon>Fulvitalea</taxon>
    </lineage>
</organism>
<dbReference type="Proteomes" id="UP001348817">
    <property type="component" value="Plasmid pFA10"/>
</dbReference>
<dbReference type="Pfam" id="PF21837">
    <property type="entry name" value="DUF6896"/>
    <property type="match status" value="1"/>
</dbReference>
<geneLocation type="plasmid" evidence="2 3">
    <name>pFA10</name>
</geneLocation>